<feature type="region of interest" description="Disordered" evidence="9">
    <location>
        <begin position="409"/>
        <end position="540"/>
    </location>
</feature>
<dbReference type="KEGG" id="phet:94291497"/>
<dbReference type="PANTHER" id="PTHR45885:SF1">
    <property type="entry name" value="CELL DIVISION CYCLE 5-LIKE PROTEIN"/>
    <property type="match status" value="1"/>
</dbReference>
<organism evidence="12 13">
    <name type="scientific">Porcisia hertigi</name>
    <dbReference type="NCBI Taxonomy" id="2761500"/>
    <lineage>
        <taxon>Eukaryota</taxon>
        <taxon>Discoba</taxon>
        <taxon>Euglenozoa</taxon>
        <taxon>Kinetoplastea</taxon>
        <taxon>Metakinetoplastina</taxon>
        <taxon>Trypanosomatida</taxon>
        <taxon>Trypanosomatidae</taxon>
        <taxon>Leishmaniinae</taxon>
        <taxon>Porcisia</taxon>
    </lineage>
</organism>
<evidence type="ECO:0000259" key="10">
    <source>
        <dbReference type="PROSITE" id="PS50090"/>
    </source>
</evidence>
<proteinExistence type="inferred from homology"/>
<evidence type="ECO:0000256" key="6">
    <source>
        <dbReference type="ARBA" id="ARBA00023187"/>
    </source>
</evidence>
<dbReference type="GO" id="GO:0003677">
    <property type="term" value="F:DNA binding"/>
    <property type="evidence" value="ECO:0007669"/>
    <property type="project" value="UniProtKB-KW"/>
</dbReference>
<feature type="domain" description="HTH myb-type" evidence="11">
    <location>
        <begin position="61"/>
        <end position="97"/>
    </location>
</feature>
<feature type="compositionally biased region" description="Polar residues" evidence="9">
    <location>
        <begin position="463"/>
        <end position="479"/>
    </location>
</feature>
<comment type="similarity">
    <text evidence="1">Belongs to the CEF1 family.</text>
</comment>
<sequence>MSRLHFKGGAWTNAEDEVMKAALAQYGLRDWERVASMLTKKTATQCRERWENYLDPRLNIHEAWSLDEEEKLVELQALFPHKWRLIAEQLTRRTPNHYIRPAWLCEQRYLELKDEQEYYLKEQQQQLKDAPGGAPGEKQSLESFMAERRRRRIARKTHEERASRADTVSGERCEREMIDMATSRLANQDQKKGLRKERQQQLAEAAFLAKLESNREGIESGTLSLRQARKMKKALEEDRETSGLIDEIEEVTEENAASDEGRVFGEDDDDDDGDDEQGKFEAIDMYEDQQQAGLVKKQRVLMKDLTGQQRLIQQRQMGSAADGNSNEEETESSSGRSRARAALTGVNDDLLKQLTAASLSRPDGNTSGIRAVTFAGRPVSAPDSIASAAAAEVKEELKNTLADLFATLPSSARAPPTPAGASTSLSTDIPPLLPLPPLKRPREALKPVPKAEEEEGDGGGMSSLPSRAAQQRQPESPSRYSEGGRTNEVKRSDNGVSADLFSTLDLPAPRKVHKTDDTAATVPHDRSNGASRGDEPRTPINADAYLPDAIATSTSVADPHLCRTFAKGEAEMRVQDARRLVAVECERGMAAMETSTTPEYKQPTAAEIHAAQSLVEEELSSVDRTATEDPSETKGADTNGGTTPFHPSSMRATMRAYASFDGSHAYGADVSVQHALHQLSQRVAAQVREANAILRPLRQEWEQVMSTAMLSPQDTHALYGYVGNDGQLKGSATLDDSSEDDEEGLTTTPSVAAYVCERLVHQLQRARLASRFTQELRDREIVKMRRVLDEVEHDLQQLQTREKTLQELYRQKRAQQSCDS</sequence>
<dbReference type="RefSeq" id="XP_067758095.1">
    <property type="nucleotide sequence ID" value="XM_067901420.1"/>
</dbReference>
<dbReference type="GO" id="GO:0000974">
    <property type="term" value="C:Prp19 complex"/>
    <property type="evidence" value="ECO:0007669"/>
    <property type="project" value="InterPro"/>
</dbReference>
<accession>A0A836LDI0</accession>
<evidence type="ECO:0000259" key="11">
    <source>
        <dbReference type="PROSITE" id="PS51294"/>
    </source>
</evidence>
<dbReference type="PANTHER" id="PTHR45885">
    <property type="entry name" value="CELL DIVISION CYCLE 5-LIKE PROTEIN"/>
    <property type="match status" value="1"/>
</dbReference>
<name>A0A836LDI0_9TRYP</name>
<evidence type="ECO:0000256" key="1">
    <source>
        <dbReference type="ARBA" id="ARBA00010506"/>
    </source>
</evidence>
<feature type="coiled-coil region" evidence="8">
    <location>
        <begin position="781"/>
        <end position="815"/>
    </location>
</feature>
<dbReference type="GO" id="GO:0000398">
    <property type="term" value="P:mRNA splicing, via spliceosome"/>
    <property type="evidence" value="ECO:0007669"/>
    <property type="project" value="InterPro"/>
</dbReference>
<protein>
    <submittedName>
        <fullName evidence="12">Uncharacterized protein</fullName>
    </submittedName>
</protein>
<keyword evidence="13" id="KW-1185">Reference proteome</keyword>
<feature type="region of interest" description="Disordered" evidence="9">
    <location>
        <begin position="249"/>
        <end position="279"/>
    </location>
</feature>
<dbReference type="Proteomes" id="UP000674318">
    <property type="component" value="Chromosome 17"/>
</dbReference>
<keyword evidence="6" id="KW-0508">mRNA splicing</keyword>
<dbReference type="AlphaFoldDB" id="A0A836LDI0"/>
<feature type="region of interest" description="Disordered" evidence="9">
    <location>
        <begin position="124"/>
        <end position="174"/>
    </location>
</feature>
<dbReference type="InterPro" id="IPR009057">
    <property type="entry name" value="Homeodomain-like_sf"/>
</dbReference>
<dbReference type="OrthoDB" id="1410009at2759"/>
<gene>
    <name evidence="12" type="ORF">JKF63_05462</name>
</gene>
<evidence type="ECO:0000256" key="4">
    <source>
        <dbReference type="ARBA" id="ARBA00022737"/>
    </source>
</evidence>
<dbReference type="CDD" id="cd00167">
    <property type="entry name" value="SANT"/>
    <property type="match status" value="1"/>
</dbReference>
<feature type="domain" description="Myb-like" evidence="10">
    <location>
        <begin position="64"/>
        <end position="96"/>
    </location>
</feature>
<dbReference type="Gene3D" id="1.10.10.60">
    <property type="entry name" value="Homeodomain-like"/>
    <property type="match status" value="2"/>
</dbReference>
<feature type="compositionally biased region" description="Acidic residues" evidence="9">
    <location>
        <begin position="266"/>
        <end position="275"/>
    </location>
</feature>
<evidence type="ECO:0000256" key="2">
    <source>
        <dbReference type="ARBA" id="ARBA00022664"/>
    </source>
</evidence>
<evidence type="ECO:0000256" key="3">
    <source>
        <dbReference type="ARBA" id="ARBA00022728"/>
    </source>
</evidence>
<feature type="compositionally biased region" description="Basic and acidic residues" evidence="9">
    <location>
        <begin position="625"/>
        <end position="635"/>
    </location>
</feature>
<dbReference type="InterPro" id="IPR017930">
    <property type="entry name" value="Myb_dom"/>
</dbReference>
<dbReference type="SMART" id="SM00717">
    <property type="entry name" value="SANT"/>
    <property type="match status" value="2"/>
</dbReference>
<keyword evidence="2" id="KW-0507">mRNA processing</keyword>
<dbReference type="PROSITE" id="PS50090">
    <property type="entry name" value="MYB_LIKE"/>
    <property type="match status" value="2"/>
</dbReference>
<feature type="compositionally biased region" description="Basic and acidic residues" evidence="9">
    <location>
        <begin position="156"/>
        <end position="174"/>
    </location>
</feature>
<feature type="domain" description="Myb-like" evidence="10">
    <location>
        <begin position="3"/>
        <end position="54"/>
    </location>
</feature>
<dbReference type="PROSITE" id="PS51294">
    <property type="entry name" value="HTH_MYB"/>
    <property type="match status" value="2"/>
</dbReference>
<dbReference type="GO" id="GO:0005681">
    <property type="term" value="C:spliceosomal complex"/>
    <property type="evidence" value="ECO:0007669"/>
    <property type="project" value="UniProtKB-KW"/>
</dbReference>
<dbReference type="Pfam" id="PF00249">
    <property type="entry name" value="Myb_DNA-binding"/>
    <property type="match status" value="2"/>
</dbReference>
<feature type="domain" description="HTH myb-type" evidence="11">
    <location>
        <begin position="1"/>
        <end position="58"/>
    </location>
</feature>
<feature type="compositionally biased region" description="Basic and acidic residues" evidence="9">
    <location>
        <begin position="523"/>
        <end position="537"/>
    </location>
</feature>
<comment type="caution">
    <text evidence="12">The sequence shown here is derived from an EMBL/GenBank/DDBJ whole genome shotgun (WGS) entry which is preliminary data.</text>
</comment>
<dbReference type="SUPFAM" id="SSF46689">
    <property type="entry name" value="Homeodomain-like"/>
    <property type="match status" value="1"/>
</dbReference>
<dbReference type="EMBL" id="JAFJZO010000017">
    <property type="protein sequence ID" value="KAG5508206.1"/>
    <property type="molecule type" value="Genomic_DNA"/>
</dbReference>
<keyword evidence="4" id="KW-0677">Repeat</keyword>
<dbReference type="InterPro" id="IPR001005">
    <property type="entry name" value="SANT/Myb"/>
</dbReference>
<evidence type="ECO:0000256" key="9">
    <source>
        <dbReference type="SAM" id="MobiDB-lite"/>
    </source>
</evidence>
<reference evidence="12 13" key="1">
    <citation type="submission" date="2021-02" db="EMBL/GenBank/DDBJ databases">
        <title>Porcisia hertigi Genome sequencing and assembly.</title>
        <authorList>
            <person name="Almutairi H."/>
            <person name="Gatherer D."/>
        </authorList>
    </citation>
    <scope>NUCLEOTIDE SEQUENCE [LARGE SCALE GENOMIC DNA]</scope>
    <source>
        <strain evidence="12 13">C119</strain>
    </source>
</reference>
<dbReference type="InterPro" id="IPR047242">
    <property type="entry name" value="CDC5L/Cef1"/>
</dbReference>
<keyword evidence="8" id="KW-0175">Coiled coil</keyword>
<feature type="region of interest" description="Disordered" evidence="9">
    <location>
        <begin position="313"/>
        <end position="339"/>
    </location>
</feature>
<feature type="compositionally biased region" description="Basic and acidic residues" evidence="9">
    <location>
        <begin position="440"/>
        <end position="451"/>
    </location>
</feature>
<dbReference type="GeneID" id="94291497"/>
<feature type="region of interest" description="Disordered" evidence="9">
    <location>
        <begin position="616"/>
        <end position="648"/>
    </location>
</feature>
<evidence type="ECO:0000256" key="5">
    <source>
        <dbReference type="ARBA" id="ARBA00023125"/>
    </source>
</evidence>
<keyword evidence="3" id="KW-0747">Spliceosome</keyword>
<keyword evidence="5" id="KW-0238">DNA-binding</keyword>
<evidence type="ECO:0000313" key="12">
    <source>
        <dbReference type="EMBL" id="KAG5508206.1"/>
    </source>
</evidence>
<dbReference type="FunFam" id="1.10.10.60:FF:000544">
    <property type="entry name" value="Cell division control protein, putative"/>
    <property type="match status" value="1"/>
</dbReference>
<evidence type="ECO:0000256" key="8">
    <source>
        <dbReference type="SAM" id="Coils"/>
    </source>
</evidence>
<evidence type="ECO:0000313" key="13">
    <source>
        <dbReference type="Proteomes" id="UP000674318"/>
    </source>
</evidence>
<keyword evidence="7" id="KW-0539">Nucleus</keyword>
<evidence type="ECO:0000256" key="7">
    <source>
        <dbReference type="ARBA" id="ARBA00023242"/>
    </source>
</evidence>